<dbReference type="Pfam" id="PF04679">
    <property type="entry name" value="DNA_ligase_A_C"/>
    <property type="match status" value="1"/>
</dbReference>
<evidence type="ECO:0000256" key="6">
    <source>
        <dbReference type="ARBA" id="ARBA00022598"/>
    </source>
</evidence>
<evidence type="ECO:0000256" key="12">
    <source>
        <dbReference type="ARBA" id="ARBA00023242"/>
    </source>
</evidence>
<keyword evidence="21" id="KW-1185">Reference proteome</keyword>
<dbReference type="PANTHER" id="PTHR45997:SF1">
    <property type="entry name" value="DNA LIGASE 4"/>
    <property type="match status" value="1"/>
</dbReference>
<evidence type="ECO:0000256" key="8">
    <source>
        <dbReference type="ARBA" id="ARBA00022737"/>
    </source>
</evidence>
<dbReference type="GO" id="GO:0032807">
    <property type="term" value="C:DNA ligase IV complex"/>
    <property type="evidence" value="ECO:0007669"/>
    <property type="project" value="TreeGrafter"/>
</dbReference>
<evidence type="ECO:0000256" key="9">
    <source>
        <dbReference type="ARBA" id="ARBA00022763"/>
    </source>
</evidence>
<comment type="cofactor">
    <cofactor evidence="1">
        <name>Mg(2+)</name>
        <dbReference type="ChEBI" id="CHEBI:18420"/>
    </cofactor>
</comment>
<comment type="catalytic activity">
    <reaction evidence="15">
        <text>ATP + (deoxyribonucleotide)n-3'-hydroxyl + 5'-phospho-(deoxyribonucleotide)m = (deoxyribonucleotide)n+m + AMP + diphosphate.</text>
        <dbReference type="EC" id="6.5.1.1"/>
    </reaction>
</comment>
<feature type="coiled-coil region" evidence="17">
    <location>
        <begin position="781"/>
        <end position="808"/>
    </location>
</feature>
<dbReference type="CDD" id="cd07903">
    <property type="entry name" value="Adenylation_DNA_ligase_IV"/>
    <property type="match status" value="1"/>
</dbReference>
<dbReference type="GO" id="GO:0071897">
    <property type="term" value="P:DNA biosynthetic process"/>
    <property type="evidence" value="ECO:0007669"/>
    <property type="project" value="InterPro"/>
</dbReference>
<dbReference type="GO" id="GO:0003910">
    <property type="term" value="F:DNA ligase (ATP) activity"/>
    <property type="evidence" value="ECO:0007669"/>
    <property type="project" value="UniProtKB-EC"/>
</dbReference>
<evidence type="ECO:0000256" key="1">
    <source>
        <dbReference type="ARBA" id="ARBA00001946"/>
    </source>
</evidence>
<reference evidence="20" key="1">
    <citation type="submission" date="2020-03" db="EMBL/GenBank/DDBJ databases">
        <authorList>
            <person name="Chebbi M.A."/>
            <person name="Drezen J.M."/>
        </authorList>
    </citation>
    <scope>NUCLEOTIDE SEQUENCE</scope>
    <source>
        <tissue evidence="20">Whole body</tissue>
    </source>
</reference>
<dbReference type="GO" id="GO:0006310">
    <property type="term" value="P:DNA recombination"/>
    <property type="evidence" value="ECO:0007669"/>
    <property type="project" value="InterPro"/>
</dbReference>
<keyword evidence="11" id="KW-0234">DNA repair</keyword>
<evidence type="ECO:0000256" key="11">
    <source>
        <dbReference type="ARBA" id="ARBA00023204"/>
    </source>
</evidence>
<comment type="similarity">
    <text evidence="3 16">Belongs to the ATP-dependent DNA ligase family.</text>
</comment>
<evidence type="ECO:0000256" key="17">
    <source>
        <dbReference type="SAM" id="Coils"/>
    </source>
</evidence>
<gene>
    <name evidence="20" type="ORF">G9C98_002767</name>
</gene>
<dbReference type="PROSITE" id="PS00333">
    <property type="entry name" value="DNA_LIGASE_A2"/>
    <property type="match status" value="1"/>
</dbReference>
<protein>
    <recommendedName>
        <fullName evidence="5">DNA ligase 4</fullName>
        <ecNumber evidence="4">6.5.1.1</ecNumber>
    </recommendedName>
    <alternativeName>
        <fullName evidence="14">DNA ligase IV</fullName>
    </alternativeName>
    <alternativeName>
        <fullName evidence="13">Polydeoxyribonucleotide synthase [ATP] 4</fullName>
    </alternativeName>
</protein>
<evidence type="ECO:0000259" key="19">
    <source>
        <dbReference type="PROSITE" id="PS50172"/>
    </source>
</evidence>
<dbReference type="PROSITE" id="PS50160">
    <property type="entry name" value="DNA_LIGASE_A3"/>
    <property type="match status" value="1"/>
</dbReference>
<dbReference type="InterPro" id="IPR012308">
    <property type="entry name" value="DNA_ligase_ATP-dep_N"/>
</dbReference>
<dbReference type="InterPro" id="IPR012310">
    <property type="entry name" value="DNA_ligase_ATP-dep_cent"/>
</dbReference>
<dbReference type="InterPro" id="IPR016059">
    <property type="entry name" value="DNA_ligase_ATP-dep_CS"/>
</dbReference>
<keyword evidence="10" id="KW-0460">Magnesium</keyword>
<dbReference type="InterPro" id="IPR012309">
    <property type="entry name" value="DNA_ligase_ATP-dep_C"/>
</dbReference>
<keyword evidence="7" id="KW-0479">Metal-binding</keyword>
<accession>A0A8J5R9S7</accession>
<sequence length="894" mass="103076">MVSLVSKIEFNEFCNLLEEILSASPKNKIKILTDFLNNWREIGKKLKDENPDADISLFPIMRLLLSTKDHERGPYGLKEKSLGILYVRVFCLGNSDDAKQIINYREPTEQKTPSCGDLAGKIYWILKRRQSKNICKLSIEQINSLLDKIAEKNRQNKSKDPEFIRIAQQCSALEIKWLTRIILKSIRIGLGEKQILHAYHPDAESLFGEQSNLREVCDTLHNLKYRPKKTCNISVLSPFKPMLLEQFYIERISELFTLTPSYIIQTKFDGERSQLHMSNGKFKYYTRHGYDITNHPSFGDSPVLGNLTSKISSLLNPECRSIILDGELMGWHKEKLCFGSKGMNFDVKKLTSKSVHQPCLMAFDIVLYNEKLLVELPLKERLKILEGAFTPQDGVLMRSKNTLVTSDGQIREIFNKSLDNYDEGIVVKDSLGIYKPNSRKGNKWFKIKAEYSDNLVEDIDLLIIGGYYGQGKFSGMYNSFLVALVVPGASEETSKFKSVVGVSSGIPWDKLRELNAKFAECWTKERPSCVVGPNKDPPDSWLPPEKSLVLQIRASELIKCKNQPTGYTLRFPRVTKVREDKPWHDACTITEFKNLIKHRGVVNKLTKRHATEEDQKCRPPAKRRDTEAKFIKSVKMDEKHFGVRAADVQRKTRLMEGKEFCVINGDSTVGKEALERILLEHSAKIVQNPGRNTFCVLIGDETILKARNLIECAKYDVAKISWVTRATEEQNLGKLVEFFPWEMLAMRRKTRDRLKVMFDEYWDGFYVDADLESLKRSLERAQDLDDSREFEEEDYTELKEECKDLQVRVFENIVGHFIEDDWLKKPFLFLSGKICEEIDGNTTHVFVGGNWDRESVYRKINLSGKNFIKVLDKKWISECLDRGHLLPENDYIVQ</sequence>
<evidence type="ECO:0000313" key="20">
    <source>
        <dbReference type="EMBL" id="KAG8041474.1"/>
    </source>
</evidence>
<evidence type="ECO:0000256" key="7">
    <source>
        <dbReference type="ARBA" id="ARBA00022723"/>
    </source>
</evidence>
<keyword evidence="9" id="KW-0227">DNA damage</keyword>
<dbReference type="GO" id="GO:0005524">
    <property type="term" value="F:ATP binding"/>
    <property type="evidence" value="ECO:0007669"/>
    <property type="project" value="InterPro"/>
</dbReference>
<evidence type="ECO:0000256" key="15">
    <source>
        <dbReference type="ARBA" id="ARBA00034003"/>
    </source>
</evidence>
<evidence type="ECO:0000259" key="18">
    <source>
        <dbReference type="PROSITE" id="PS50160"/>
    </source>
</evidence>
<keyword evidence="17" id="KW-0175">Coiled coil</keyword>
<dbReference type="GO" id="GO:0046872">
    <property type="term" value="F:metal ion binding"/>
    <property type="evidence" value="ECO:0007669"/>
    <property type="project" value="UniProtKB-KW"/>
</dbReference>
<proteinExistence type="inferred from homology"/>
<keyword evidence="6" id="KW-0436">Ligase</keyword>
<reference evidence="20" key="2">
    <citation type="submission" date="2021-04" db="EMBL/GenBank/DDBJ databases">
        <title>Genome-wide patterns of bracovirus chromosomal integration into multiple host tissues during parasitism.</title>
        <authorList>
            <person name="Chebbi M.A.C."/>
        </authorList>
    </citation>
    <scope>NUCLEOTIDE SEQUENCE</scope>
    <source>
        <tissue evidence="20">Whole body</tissue>
    </source>
</reference>
<comment type="caution">
    <text evidence="20">The sequence shown here is derived from an EMBL/GenBank/DDBJ whole genome shotgun (WGS) entry which is preliminary data.</text>
</comment>
<evidence type="ECO:0000256" key="2">
    <source>
        <dbReference type="ARBA" id="ARBA00004123"/>
    </source>
</evidence>
<dbReference type="EC" id="6.5.1.1" evidence="4"/>
<name>A0A8J5R9S7_9HYME</name>
<dbReference type="GO" id="GO:0006297">
    <property type="term" value="P:nucleotide-excision repair, DNA gap filling"/>
    <property type="evidence" value="ECO:0007669"/>
    <property type="project" value="TreeGrafter"/>
</dbReference>
<evidence type="ECO:0000256" key="13">
    <source>
        <dbReference type="ARBA" id="ARBA00030676"/>
    </source>
</evidence>
<dbReference type="AlphaFoldDB" id="A0A8J5R9S7"/>
<evidence type="ECO:0000256" key="16">
    <source>
        <dbReference type="RuleBase" id="RU004196"/>
    </source>
</evidence>
<evidence type="ECO:0000256" key="3">
    <source>
        <dbReference type="ARBA" id="ARBA00007572"/>
    </source>
</evidence>
<dbReference type="GO" id="GO:0006303">
    <property type="term" value="P:double-strand break repair via nonhomologous end joining"/>
    <property type="evidence" value="ECO:0007669"/>
    <property type="project" value="TreeGrafter"/>
</dbReference>
<feature type="domain" description="BRCT" evidence="19">
    <location>
        <begin position="805"/>
        <end position="893"/>
    </location>
</feature>
<dbReference type="Proteomes" id="UP000729913">
    <property type="component" value="Unassembled WGS sequence"/>
</dbReference>
<evidence type="ECO:0000256" key="4">
    <source>
        <dbReference type="ARBA" id="ARBA00012727"/>
    </source>
</evidence>
<evidence type="ECO:0000313" key="21">
    <source>
        <dbReference type="Proteomes" id="UP000729913"/>
    </source>
</evidence>
<evidence type="ECO:0000256" key="5">
    <source>
        <dbReference type="ARBA" id="ARBA00022073"/>
    </source>
</evidence>
<keyword evidence="8" id="KW-0677">Repeat</keyword>
<comment type="subcellular location">
    <subcellularLocation>
        <location evidence="2">Nucleus</location>
    </subcellularLocation>
</comment>
<dbReference type="InterPro" id="IPR029710">
    <property type="entry name" value="LIG4"/>
</dbReference>
<feature type="domain" description="ATP-dependent DNA ligase family profile" evidence="18">
    <location>
        <begin position="351"/>
        <end position="486"/>
    </location>
</feature>
<dbReference type="GO" id="GO:0005958">
    <property type="term" value="C:DNA-dependent protein kinase-DNA ligase 4 complex"/>
    <property type="evidence" value="ECO:0007669"/>
    <property type="project" value="TreeGrafter"/>
</dbReference>
<evidence type="ECO:0000256" key="10">
    <source>
        <dbReference type="ARBA" id="ARBA00022842"/>
    </source>
</evidence>
<dbReference type="InterPro" id="IPR044125">
    <property type="entry name" value="Adenylation_DNA_ligase_IV"/>
</dbReference>
<dbReference type="PANTHER" id="PTHR45997">
    <property type="entry name" value="DNA LIGASE 4"/>
    <property type="match status" value="1"/>
</dbReference>
<dbReference type="CDD" id="cd07968">
    <property type="entry name" value="OBF_DNA_ligase_IV"/>
    <property type="match status" value="1"/>
</dbReference>
<dbReference type="EMBL" id="JAAOIC020000016">
    <property type="protein sequence ID" value="KAG8041474.1"/>
    <property type="molecule type" value="Genomic_DNA"/>
</dbReference>
<dbReference type="Pfam" id="PF00533">
    <property type="entry name" value="BRCT"/>
    <property type="match status" value="1"/>
</dbReference>
<organism evidence="20 21">
    <name type="scientific">Cotesia typhae</name>
    <dbReference type="NCBI Taxonomy" id="2053667"/>
    <lineage>
        <taxon>Eukaryota</taxon>
        <taxon>Metazoa</taxon>
        <taxon>Ecdysozoa</taxon>
        <taxon>Arthropoda</taxon>
        <taxon>Hexapoda</taxon>
        <taxon>Insecta</taxon>
        <taxon>Pterygota</taxon>
        <taxon>Neoptera</taxon>
        <taxon>Endopterygota</taxon>
        <taxon>Hymenoptera</taxon>
        <taxon>Apocrita</taxon>
        <taxon>Ichneumonoidea</taxon>
        <taxon>Braconidae</taxon>
        <taxon>Microgastrinae</taxon>
        <taxon>Cotesia</taxon>
    </lineage>
</organism>
<dbReference type="Pfam" id="PF01068">
    <property type="entry name" value="DNA_ligase_A_M"/>
    <property type="match status" value="1"/>
</dbReference>
<dbReference type="GO" id="GO:0003677">
    <property type="term" value="F:DNA binding"/>
    <property type="evidence" value="ECO:0007669"/>
    <property type="project" value="InterPro"/>
</dbReference>
<dbReference type="Pfam" id="PF04675">
    <property type="entry name" value="DNA_ligase_A_N"/>
    <property type="match status" value="1"/>
</dbReference>
<dbReference type="InterPro" id="IPR000977">
    <property type="entry name" value="DNA_ligase_ATP-dep"/>
</dbReference>
<dbReference type="OrthoDB" id="151490at2759"/>
<dbReference type="InterPro" id="IPR001357">
    <property type="entry name" value="BRCT_dom"/>
</dbReference>
<dbReference type="NCBIfam" id="TIGR00574">
    <property type="entry name" value="dnl1"/>
    <property type="match status" value="1"/>
</dbReference>
<evidence type="ECO:0000256" key="14">
    <source>
        <dbReference type="ARBA" id="ARBA00031942"/>
    </source>
</evidence>
<dbReference type="PROSITE" id="PS50172">
    <property type="entry name" value="BRCT"/>
    <property type="match status" value="1"/>
</dbReference>
<keyword evidence="12" id="KW-0539">Nucleus</keyword>